<organism evidence="1 2">
    <name type="scientific">Romanomermis culicivorax</name>
    <name type="common">Nematode worm</name>
    <dbReference type="NCBI Taxonomy" id="13658"/>
    <lineage>
        <taxon>Eukaryota</taxon>
        <taxon>Metazoa</taxon>
        <taxon>Ecdysozoa</taxon>
        <taxon>Nematoda</taxon>
        <taxon>Enoplea</taxon>
        <taxon>Dorylaimia</taxon>
        <taxon>Mermithida</taxon>
        <taxon>Mermithoidea</taxon>
        <taxon>Mermithidae</taxon>
        <taxon>Romanomermis</taxon>
    </lineage>
</organism>
<keyword evidence="1" id="KW-1185">Reference proteome</keyword>
<dbReference type="Proteomes" id="UP000887565">
    <property type="component" value="Unplaced"/>
</dbReference>
<proteinExistence type="predicted"/>
<dbReference type="AlphaFoldDB" id="A0A915K849"/>
<evidence type="ECO:0000313" key="1">
    <source>
        <dbReference type="Proteomes" id="UP000887565"/>
    </source>
</evidence>
<accession>A0A915K849</accession>
<dbReference type="WBParaSite" id="nRc.2.0.1.t34907-RA">
    <property type="protein sequence ID" value="nRc.2.0.1.t34907-RA"/>
    <property type="gene ID" value="nRc.2.0.1.g34907"/>
</dbReference>
<protein>
    <submittedName>
        <fullName evidence="2">Uncharacterized protein</fullName>
    </submittedName>
</protein>
<sequence length="87" mass="9892">MAQMNNAHLVTAHMKNGAKKAQLAIHTEGILRGKNSDEQKKNCESKEKKIAKVRRWNDDLGGTWRQLRLDAMEPSPLSNGIVEYMFI</sequence>
<evidence type="ECO:0000313" key="2">
    <source>
        <dbReference type="WBParaSite" id="nRc.2.0.1.t34907-RA"/>
    </source>
</evidence>
<reference evidence="2" key="1">
    <citation type="submission" date="2022-11" db="UniProtKB">
        <authorList>
            <consortium name="WormBaseParasite"/>
        </authorList>
    </citation>
    <scope>IDENTIFICATION</scope>
</reference>
<name>A0A915K849_ROMCU</name>